<dbReference type="InterPro" id="IPR018724">
    <property type="entry name" value="2OG-Fe_dioxygenase"/>
</dbReference>
<dbReference type="EMBL" id="CP025084">
    <property type="protein sequence ID" value="AUH06081.1"/>
    <property type="molecule type" value="Genomic_DNA"/>
</dbReference>
<evidence type="ECO:0000313" key="1">
    <source>
        <dbReference type="EMBL" id="AUH01758.1"/>
    </source>
</evidence>
<dbReference type="GO" id="GO:0051213">
    <property type="term" value="F:dioxygenase activity"/>
    <property type="evidence" value="ECO:0007669"/>
    <property type="project" value="InterPro"/>
</dbReference>
<evidence type="ECO:0000313" key="2">
    <source>
        <dbReference type="EMBL" id="AUH06081.1"/>
    </source>
</evidence>
<keyword evidence="3" id="KW-1185">Reference proteome</keyword>
<sequence>MKLIDEFYALPLNLINTTANEIKKQGWAFIAGQDVIDDLELDYDYVSSFGCYWDSLVRDEFMADNGTYRYRRYSHFRLEDPHGKLILLPHEPYSQSTEFNYLNGGVERYYPPLETNFINHPLFISLIRGLAQIFNCAEKETRTWTIRLYPYRILTNKIETGKPTPEGLHRDGVDYIAMALIRRVNVSGGVTTITDSQRTPLHSKTLNQPMDIIVADDRRIMHEVSPISCSQGSQGYRDVLVIAFERECPC</sequence>
<proteinExistence type="predicted"/>
<gene>
    <name evidence="1" type="ORF">CWC46_19290</name>
    <name evidence="2" type="ORF">Ser39006_019290</name>
</gene>
<dbReference type="Gene3D" id="2.60.120.620">
    <property type="entry name" value="q2cbj1_9rhob like domain"/>
    <property type="match status" value="1"/>
</dbReference>
<evidence type="ECO:0000313" key="4">
    <source>
        <dbReference type="Proteomes" id="UP000233778"/>
    </source>
</evidence>
<dbReference type="KEGG" id="serq:CWC46_19290"/>
<reference evidence="2" key="4">
    <citation type="submission" date="2017-11" db="EMBL/GenBank/DDBJ databases">
        <title>Complete genome sequence of Serratia sp. ATCC 39006.</title>
        <authorList>
            <person name="Hampton H.G."/>
            <person name="Jackson S.A."/>
            <person name="Jauregui R."/>
            <person name="Poulter G.T.M."/>
            <person name="Salmond G.P.C."/>
            <person name="Fineran P.C."/>
        </authorList>
    </citation>
    <scope>NUCLEOTIDE SEQUENCE</scope>
    <source>
        <strain evidence="2">ATCC 39006</strain>
    </source>
</reference>
<dbReference type="KEGG" id="sera:Ser39006_019290"/>
<dbReference type="RefSeq" id="WP_021014912.1">
    <property type="nucleotide sequence ID" value="NZ_CP025084.1"/>
</dbReference>
<reference evidence="1 4" key="3">
    <citation type="submission" date="2017-11" db="EMBL/GenBank/DDBJ databases">
        <title>Complete genome sequence of Serratia sp. ATCC 39006 LacA.</title>
        <authorList>
            <person name="Hampton H.G."/>
            <person name="Jackson S.A."/>
            <person name="Jauregui R."/>
            <person name="Poulter G.T.M."/>
            <person name="Salmond G.P.C."/>
            <person name="Fineran P.C."/>
        </authorList>
    </citation>
    <scope>NUCLEOTIDE SEQUENCE [LARGE SCALE GENOMIC DNA]</scope>
    <source>
        <strain evidence="1 4">ATCC 39006</strain>
    </source>
</reference>
<accession>A0A2I5TAZ9</accession>
<evidence type="ECO:0000313" key="3">
    <source>
        <dbReference type="Proteomes" id="UP000017700"/>
    </source>
</evidence>
<dbReference type="Pfam" id="PF10014">
    <property type="entry name" value="2OG-Fe_Oxy_2"/>
    <property type="match status" value="1"/>
</dbReference>
<name>A0A2I5TAZ9_SERS3</name>
<evidence type="ECO:0008006" key="5">
    <source>
        <dbReference type="Google" id="ProtNLM"/>
    </source>
</evidence>
<dbReference type="AlphaFoldDB" id="A0A2I5TAZ9"/>
<protein>
    <recommendedName>
        <fullName evidence="5">2OG-Fe dioxygenase family protein</fullName>
    </recommendedName>
</protein>
<dbReference type="OrthoDB" id="6681382at2"/>
<dbReference type="Proteomes" id="UP000017700">
    <property type="component" value="Chromosome"/>
</dbReference>
<reference evidence="2 3" key="1">
    <citation type="journal article" date="2013" name="Genome Announc.">
        <title>Draft genome sequence of Serratia sp. strain ATCC 39006, a model bacterium for analysis of the biosynthesis and regulation of prodigiosin, a carbapenem, and gas vesicles.</title>
        <authorList>
            <person name="Fineran P.C."/>
            <person name="Iglesias Cans M.C."/>
            <person name="Ramsay J.P."/>
            <person name="Wilf N.M."/>
            <person name="Cossyleon D."/>
            <person name="McNeil M.B."/>
            <person name="Williamson N.R."/>
            <person name="Monson R.E."/>
            <person name="Becher S.A."/>
            <person name="Stanton J.A."/>
            <person name="Brugger K."/>
            <person name="Brown S.D."/>
            <person name="Salmond G.P."/>
        </authorList>
    </citation>
    <scope>NUCLEOTIDE SEQUENCE [LARGE SCALE GENOMIC DNA]</scope>
    <source>
        <strain evidence="2">ATCC 39006</strain>
        <strain evidence="3">ATCC 39006 / SC 11482</strain>
    </source>
</reference>
<organism evidence="2 3">
    <name type="scientific">Serratia sp. (strain ATCC 39006)</name>
    <name type="common">Prodigiosinella confusarubida</name>
    <dbReference type="NCBI Taxonomy" id="104623"/>
    <lineage>
        <taxon>Bacteria</taxon>
        <taxon>Pseudomonadati</taxon>
        <taxon>Pseudomonadota</taxon>
        <taxon>Gammaproteobacteria</taxon>
        <taxon>Enterobacterales</taxon>
        <taxon>Pectobacteriaceae</taxon>
        <taxon>Prodigiosinella</taxon>
    </lineage>
</organism>
<dbReference type="EMBL" id="CP025085">
    <property type="protein sequence ID" value="AUH01758.1"/>
    <property type="molecule type" value="Genomic_DNA"/>
</dbReference>
<dbReference type="STRING" id="104623.Ser39006_01644"/>
<dbReference type="Proteomes" id="UP000233778">
    <property type="component" value="Chromosome"/>
</dbReference>
<reference evidence="2" key="2">
    <citation type="submission" date="2013-09" db="EMBL/GenBank/DDBJ databases">
        <authorList>
            <person name="Wang G."/>
            <person name="Yang Y."/>
            <person name="Su Y."/>
        </authorList>
    </citation>
    <scope>NUCLEOTIDE SEQUENCE</scope>
    <source>
        <strain evidence="2">ATCC 39006</strain>
    </source>
</reference>